<dbReference type="InterPro" id="IPR051017">
    <property type="entry name" value="Aldolase-II_Adducin_sf"/>
</dbReference>
<accession>A0A848HGF8</accession>
<dbReference type="GO" id="GO:0005856">
    <property type="term" value="C:cytoskeleton"/>
    <property type="evidence" value="ECO:0007669"/>
    <property type="project" value="TreeGrafter"/>
</dbReference>
<dbReference type="EMBL" id="JABBFX010000002">
    <property type="protein sequence ID" value="NML46738.1"/>
    <property type="molecule type" value="Genomic_DNA"/>
</dbReference>
<evidence type="ECO:0000256" key="1">
    <source>
        <dbReference type="ARBA" id="ARBA00037961"/>
    </source>
</evidence>
<reference evidence="3 4" key="1">
    <citation type="submission" date="2020-04" db="EMBL/GenBank/DDBJ databases">
        <title>Ramlibacter sp. G-1-2-2 isolated from soil.</title>
        <authorList>
            <person name="Dahal R.H."/>
        </authorList>
    </citation>
    <scope>NUCLEOTIDE SEQUENCE [LARGE SCALE GENOMIC DNA]</scope>
    <source>
        <strain evidence="3 4">G-1-2-2</strain>
    </source>
</reference>
<keyword evidence="4" id="KW-1185">Reference proteome</keyword>
<evidence type="ECO:0000313" key="3">
    <source>
        <dbReference type="EMBL" id="NML46738.1"/>
    </source>
</evidence>
<dbReference type="InterPro" id="IPR001303">
    <property type="entry name" value="Aldolase_II/adducin_N"/>
</dbReference>
<dbReference type="PANTHER" id="PTHR10672:SF3">
    <property type="entry name" value="PROTEIN HU-LI TAI SHAO"/>
    <property type="match status" value="1"/>
</dbReference>
<evidence type="ECO:0000259" key="2">
    <source>
        <dbReference type="SMART" id="SM01007"/>
    </source>
</evidence>
<gene>
    <name evidence="3" type="ORF">HHL11_23545</name>
</gene>
<proteinExistence type="inferred from homology"/>
<name>A0A848HGF8_9BURK</name>
<dbReference type="NCBIfam" id="NF005451">
    <property type="entry name" value="PRK07044.1"/>
    <property type="match status" value="1"/>
</dbReference>
<sequence length="247" mass="27088">MNDPTQEEHRARIELAAAYRVAARLRFTDHLATHFSVRVPGPDEHFLINPYGLTFDEVRASNLVKVDVGGEVVDDPTGLGINRAGFVIHSALHRARPDVHCVLHTHTAAGIGVAAQEDGLLMASQHAMLFHGHLAYHEYEGVATDLDEQQRLVRDLGANDAMILRNHGLLTCGPTVAHAFTLLYYLERACAAQIAAQSGGARLHTVPPAVAEKVGAVRDSARWPDLAQRNWDAFVREQDRVDASYKA</sequence>
<dbReference type="Proteomes" id="UP000541185">
    <property type="component" value="Unassembled WGS sequence"/>
</dbReference>
<dbReference type="AlphaFoldDB" id="A0A848HGF8"/>
<dbReference type="GO" id="GO:0051015">
    <property type="term" value="F:actin filament binding"/>
    <property type="evidence" value="ECO:0007669"/>
    <property type="project" value="TreeGrafter"/>
</dbReference>
<dbReference type="SUPFAM" id="SSF53639">
    <property type="entry name" value="AraD/HMP-PK domain-like"/>
    <property type="match status" value="1"/>
</dbReference>
<dbReference type="RefSeq" id="WP_169420984.1">
    <property type="nucleotide sequence ID" value="NZ_JABBFX010000002.1"/>
</dbReference>
<dbReference type="Gene3D" id="3.40.225.10">
    <property type="entry name" value="Class II aldolase/adducin N-terminal domain"/>
    <property type="match status" value="1"/>
</dbReference>
<organism evidence="3 4">
    <name type="scientific">Ramlibacter agri</name>
    <dbReference type="NCBI Taxonomy" id="2728837"/>
    <lineage>
        <taxon>Bacteria</taxon>
        <taxon>Pseudomonadati</taxon>
        <taxon>Pseudomonadota</taxon>
        <taxon>Betaproteobacteria</taxon>
        <taxon>Burkholderiales</taxon>
        <taxon>Comamonadaceae</taxon>
        <taxon>Ramlibacter</taxon>
    </lineage>
</organism>
<dbReference type="PANTHER" id="PTHR10672">
    <property type="entry name" value="ADDUCIN"/>
    <property type="match status" value="1"/>
</dbReference>
<comment type="similarity">
    <text evidence="1">Belongs to the aldolase class II family.</text>
</comment>
<comment type="caution">
    <text evidence="3">The sequence shown here is derived from an EMBL/GenBank/DDBJ whole genome shotgun (WGS) entry which is preliminary data.</text>
</comment>
<dbReference type="Pfam" id="PF00596">
    <property type="entry name" value="Aldolase_II"/>
    <property type="match status" value="1"/>
</dbReference>
<protein>
    <submittedName>
        <fullName evidence="3">Class II aldolase/adducin family protein</fullName>
    </submittedName>
</protein>
<dbReference type="SMART" id="SM01007">
    <property type="entry name" value="Aldolase_II"/>
    <property type="match status" value="1"/>
</dbReference>
<evidence type="ECO:0000313" key="4">
    <source>
        <dbReference type="Proteomes" id="UP000541185"/>
    </source>
</evidence>
<feature type="domain" description="Class II aldolase/adducin N-terminal" evidence="2">
    <location>
        <begin position="13"/>
        <end position="194"/>
    </location>
</feature>
<dbReference type="InterPro" id="IPR036409">
    <property type="entry name" value="Aldolase_II/adducin_N_sf"/>
</dbReference>